<evidence type="ECO:0000313" key="2">
    <source>
        <dbReference type="Proteomes" id="UP000252100"/>
    </source>
</evidence>
<evidence type="ECO:0008006" key="3">
    <source>
        <dbReference type="Google" id="ProtNLM"/>
    </source>
</evidence>
<dbReference type="Proteomes" id="UP000252100">
    <property type="component" value="Chromosome"/>
</dbReference>
<dbReference type="EMBL" id="CP031092">
    <property type="protein sequence ID" value="AXF55047.1"/>
    <property type="molecule type" value="Genomic_DNA"/>
</dbReference>
<dbReference type="AlphaFoldDB" id="A0A345BVR6"/>
<dbReference type="Pfam" id="PF08868">
    <property type="entry name" value="YugN"/>
    <property type="match status" value="1"/>
</dbReference>
<sequence length="134" mass="15205">MYELPSKISGLEMSAKDMERQLRPLGYVMGGGWEYDHGYMDYKMADEDDGYQFLRIPFFATDGEVGSGNETVELGTPFLLSHKFEAGINQEAGPVFSALWNQFSSPEEKDAYVDEHYVQEGKSLVRELEETLLT</sequence>
<name>A0A345BVR6_9BACI</name>
<protein>
    <recommendedName>
        <fullName evidence="3">YugN-like family protein</fullName>
    </recommendedName>
</protein>
<keyword evidence="2" id="KW-1185">Reference proteome</keyword>
<dbReference type="RefSeq" id="WP_114370682.1">
    <property type="nucleotide sequence ID" value="NZ_CP031092.1"/>
</dbReference>
<dbReference type="SUPFAM" id="SSF160755">
    <property type="entry name" value="YugN-like"/>
    <property type="match status" value="1"/>
</dbReference>
<dbReference type="KEGG" id="rue:DT065_02810"/>
<dbReference type="InterPro" id="IPR036491">
    <property type="entry name" value="YugN-like_sf"/>
</dbReference>
<organism evidence="1 2">
    <name type="scientific">Salicibibacter kimchii</name>
    <dbReference type="NCBI Taxonomy" id="2099786"/>
    <lineage>
        <taxon>Bacteria</taxon>
        <taxon>Bacillati</taxon>
        <taxon>Bacillota</taxon>
        <taxon>Bacilli</taxon>
        <taxon>Bacillales</taxon>
        <taxon>Bacillaceae</taxon>
        <taxon>Salicibibacter</taxon>
    </lineage>
</organism>
<dbReference type="OrthoDB" id="2988890at2"/>
<dbReference type="Gene3D" id="3.30.310.100">
    <property type="entry name" value="YugN-like"/>
    <property type="match status" value="1"/>
</dbReference>
<reference evidence="1 2" key="1">
    <citation type="journal article" date="2018" name="J. Microbiol.">
        <title>Salicibibacter kimchii gen. nov., sp. nov., a moderately halophilic and alkalitolerant bacterium in the family Bacillaceae, isolated from kimchi.</title>
        <authorList>
            <person name="Jang J.Y."/>
            <person name="Oh Y.J."/>
            <person name="Lim S.K."/>
            <person name="Park H.K."/>
            <person name="Lee C."/>
            <person name="Kim J.Y."/>
            <person name="Lee M.A."/>
            <person name="Choi H.J."/>
        </authorList>
    </citation>
    <scope>NUCLEOTIDE SEQUENCE [LARGE SCALE GENOMIC DNA]</scope>
    <source>
        <strain evidence="1 2">NKC1-1</strain>
    </source>
</reference>
<accession>A0A345BVR6</accession>
<dbReference type="InterPro" id="IPR014967">
    <property type="entry name" value="Uncharacterised_YugN-like"/>
</dbReference>
<evidence type="ECO:0000313" key="1">
    <source>
        <dbReference type="EMBL" id="AXF55047.1"/>
    </source>
</evidence>
<gene>
    <name evidence="1" type="ORF">DT065_02810</name>
</gene>
<proteinExistence type="predicted"/>